<sequence>MTTQLLCLFTIRPELDHSVNFIVTNYVIVNPNVFVLESKVRPEELFITFNVEKGSAPIDSQWKTILVHRKKHTNTIYTINALNEVVKSMTGGQTDNSFVIDWEEFQNCILTTSNTGYKKIPTKIHKKIVLEN</sequence>
<gene>
    <name evidence="1" type="ORF">UFOVP449_128</name>
</gene>
<name>A0A6J5M918_9CAUD</name>
<evidence type="ECO:0000313" key="1">
    <source>
        <dbReference type="EMBL" id="CAB4143164.1"/>
    </source>
</evidence>
<protein>
    <submittedName>
        <fullName evidence="1">Uncharacterized protein</fullName>
    </submittedName>
</protein>
<accession>A0A6J5M918</accession>
<reference evidence="1" key="1">
    <citation type="submission" date="2020-04" db="EMBL/GenBank/DDBJ databases">
        <authorList>
            <person name="Chiriac C."/>
            <person name="Salcher M."/>
            <person name="Ghai R."/>
            <person name="Kavagutti S V."/>
        </authorList>
    </citation>
    <scope>NUCLEOTIDE SEQUENCE</scope>
</reference>
<organism evidence="1">
    <name type="scientific">uncultured Caudovirales phage</name>
    <dbReference type="NCBI Taxonomy" id="2100421"/>
    <lineage>
        <taxon>Viruses</taxon>
        <taxon>Duplodnaviria</taxon>
        <taxon>Heunggongvirae</taxon>
        <taxon>Uroviricota</taxon>
        <taxon>Caudoviricetes</taxon>
        <taxon>Peduoviridae</taxon>
        <taxon>Maltschvirus</taxon>
        <taxon>Maltschvirus maltsch</taxon>
    </lineage>
</organism>
<proteinExistence type="predicted"/>
<dbReference type="EMBL" id="LR796420">
    <property type="protein sequence ID" value="CAB4143164.1"/>
    <property type="molecule type" value="Genomic_DNA"/>
</dbReference>